<feature type="transmembrane region" description="Helical" evidence="1">
    <location>
        <begin position="12"/>
        <end position="30"/>
    </location>
</feature>
<accession>A0AA48I6H9</accession>
<keyword evidence="1" id="KW-0472">Membrane</keyword>
<protein>
    <submittedName>
        <fullName evidence="2">Uncharacterized protein</fullName>
    </submittedName>
</protein>
<dbReference type="EMBL" id="AP027925">
    <property type="protein sequence ID" value="BED92979.1"/>
    <property type="molecule type" value="Genomic_DNA"/>
</dbReference>
<sequence length="173" mass="19809">MNLEKLKENSVFIIGGCAVLVSLLLSAIAIHKSSKKIPEKENTVETFNYDDLFESESWIYEMAKISINSDGSCKFDGGYYFEVTCETDECNGLSPDKLVHGQKNDKFVMFGLPQNKDDTGKYKALLKRNDLYYKCEVKVTLHSFNDFKAEFMYELVLKKLGIKSETNIFKYAE</sequence>
<name>A0AA48I6H9_9FIRM</name>
<evidence type="ECO:0000256" key="1">
    <source>
        <dbReference type="SAM" id="Phobius"/>
    </source>
</evidence>
<dbReference type="KEGG" id="ptrh:RsTaC01_0917"/>
<gene>
    <name evidence="2" type="ORF">RsTaC01_0917</name>
</gene>
<dbReference type="Proteomes" id="UP001335720">
    <property type="component" value="Chromosome"/>
</dbReference>
<organism evidence="2">
    <name type="scientific">Candidatus Paraimprobicoccus trichonymphae</name>
    <dbReference type="NCBI Taxonomy" id="3033793"/>
    <lineage>
        <taxon>Bacteria</taxon>
        <taxon>Bacillati</taxon>
        <taxon>Bacillota</taxon>
        <taxon>Clostridia</taxon>
        <taxon>Candidatus Paraimprobicoccus</taxon>
    </lineage>
</organism>
<dbReference type="AlphaFoldDB" id="A0AA48I6H9"/>
<keyword evidence="1" id="KW-1133">Transmembrane helix</keyword>
<reference evidence="2" key="1">
    <citation type="journal article" date="2023" name="ISME J.">
        <title>Emergence of putative energy parasites within Clostridia revealed by genome analysis of a novel endosymbiotic clade.</title>
        <authorList>
            <person name="Takahashi K."/>
            <person name="Kuwahara H."/>
            <person name="Horikawa Y."/>
            <person name="Izawa K."/>
            <person name="Kato D."/>
            <person name="Inagaki T."/>
            <person name="Yuki M."/>
            <person name="Ohkuma M."/>
            <person name="Hongoh Y."/>
        </authorList>
    </citation>
    <scope>NUCLEOTIDE SEQUENCE</scope>
    <source>
        <strain evidence="2">RsTa-C01</strain>
    </source>
</reference>
<proteinExistence type="predicted"/>
<evidence type="ECO:0000313" key="2">
    <source>
        <dbReference type="EMBL" id="BED92979.1"/>
    </source>
</evidence>
<keyword evidence="1" id="KW-0812">Transmembrane</keyword>